<feature type="domain" description="Histidine kinase/HSP90-like ATPase" evidence="2">
    <location>
        <begin position="13"/>
        <end position="140"/>
    </location>
</feature>
<gene>
    <name evidence="3" type="ORF">QO231_23660</name>
</gene>
<dbReference type="Pfam" id="PF13581">
    <property type="entry name" value="HATPase_c_2"/>
    <property type="match status" value="1"/>
</dbReference>
<dbReference type="Proteomes" id="UP001255416">
    <property type="component" value="Unassembled WGS sequence"/>
</dbReference>
<evidence type="ECO:0000313" key="4">
    <source>
        <dbReference type="Proteomes" id="UP001255416"/>
    </source>
</evidence>
<comment type="caution">
    <text evidence="3">The sequence shown here is derived from an EMBL/GenBank/DDBJ whole genome shotgun (WGS) entry which is preliminary data.</text>
</comment>
<proteinExistence type="predicted"/>
<dbReference type="SUPFAM" id="SSF55874">
    <property type="entry name" value="ATPase domain of HSP90 chaperone/DNA topoisomerase II/histidine kinase"/>
    <property type="match status" value="1"/>
</dbReference>
<sequence>MSGKHTGFTHGFAATEHDTRGALAEIMMRLRIIGVPDEQAGGVEIAVTEAVNNIVEHAYRDVDRGSIMIRAGVTGNVLRVLLVDEGAELPGAELPAGRPANIDTALDDLPEGGFGWFMIRTLTRDIRYRRWRGRNHLRLQFDLIPTVG</sequence>
<keyword evidence="3" id="KW-0547">Nucleotide-binding</keyword>
<keyword evidence="1" id="KW-0418">Kinase</keyword>
<accession>A0ABU3VLJ1</accession>
<keyword evidence="4" id="KW-1185">Reference proteome</keyword>
<dbReference type="EC" id="2.7.13.3" evidence="3"/>
<keyword evidence="1" id="KW-0723">Serine/threonine-protein kinase</keyword>
<dbReference type="GO" id="GO:0005524">
    <property type="term" value="F:ATP binding"/>
    <property type="evidence" value="ECO:0007669"/>
    <property type="project" value="UniProtKB-KW"/>
</dbReference>
<dbReference type="RefSeq" id="WP_316782193.1">
    <property type="nucleotide sequence ID" value="NZ_JASMWN010000032.1"/>
</dbReference>
<protein>
    <submittedName>
        <fullName evidence="3">ATP-binding protein</fullName>
        <ecNumber evidence="3">2.7.13.3</ecNumber>
    </submittedName>
</protein>
<dbReference type="PANTHER" id="PTHR35526">
    <property type="entry name" value="ANTI-SIGMA-F FACTOR RSBW-RELATED"/>
    <property type="match status" value="1"/>
</dbReference>
<evidence type="ECO:0000313" key="3">
    <source>
        <dbReference type="EMBL" id="MDU9006835.1"/>
    </source>
</evidence>
<evidence type="ECO:0000256" key="1">
    <source>
        <dbReference type="ARBA" id="ARBA00022527"/>
    </source>
</evidence>
<dbReference type="CDD" id="cd16936">
    <property type="entry name" value="HATPase_RsbW-like"/>
    <property type="match status" value="1"/>
</dbReference>
<reference evidence="4" key="1">
    <citation type="submission" date="2023-05" db="EMBL/GenBank/DDBJ databases">
        <title>Sedimentitalea sp. nov. JM2-8.</title>
        <authorList>
            <person name="Huang J."/>
        </authorList>
    </citation>
    <scope>NUCLEOTIDE SEQUENCE [LARGE SCALE GENOMIC DNA]</scope>
    <source>
        <strain evidence="4">KHS03</strain>
    </source>
</reference>
<keyword evidence="3" id="KW-0808">Transferase</keyword>
<organism evidence="3 4">
    <name type="scientific">Sedimentitalea todarodis</name>
    <dbReference type="NCBI Taxonomy" id="1631240"/>
    <lineage>
        <taxon>Bacteria</taxon>
        <taxon>Pseudomonadati</taxon>
        <taxon>Pseudomonadota</taxon>
        <taxon>Alphaproteobacteria</taxon>
        <taxon>Rhodobacterales</taxon>
        <taxon>Paracoccaceae</taxon>
        <taxon>Sedimentitalea</taxon>
    </lineage>
</organism>
<dbReference type="InterPro" id="IPR036890">
    <property type="entry name" value="HATPase_C_sf"/>
</dbReference>
<dbReference type="GO" id="GO:0004673">
    <property type="term" value="F:protein histidine kinase activity"/>
    <property type="evidence" value="ECO:0007669"/>
    <property type="project" value="UniProtKB-EC"/>
</dbReference>
<dbReference type="EMBL" id="JASMWN010000032">
    <property type="protein sequence ID" value="MDU9006835.1"/>
    <property type="molecule type" value="Genomic_DNA"/>
</dbReference>
<dbReference type="PANTHER" id="PTHR35526:SF3">
    <property type="entry name" value="ANTI-SIGMA-F FACTOR RSBW"/>
    <property type="match status" value="1"/>
</dbReference>
<evidence type="ECO:0000259" key="2">
    <source>
        <dbReference type="Pfam" id="PF13581"/>
    </source>
</evidence>
<name>A0ABU3VLJ1_9RHOB</name>
<dbReference type="Gene3D" id="3.30.565.10">
    <property type="entry name" value="Histidine kinase-like ATPase, C-terminal domain"/>
    <property type="match status" value="1"/>
</dbReference>
<keyword evidence="3" id="KW-0067">ATP-binding</keyword>
<dbReference type="InterPro" id="IPR050267">
    <property type="entry name" value="Anti-sigma-factor_SerPK"/>
</dbReference>
<dbReference type="InterPro" id="IPR003594">
    <property type="entry name" value="HATPase_dom"/>
</dbReference>